<reference evidence="2 3" key="1">
    <citation type="journal article" date="2016" name="Antonie Van Leeuwenhoek">
        <title>Dongia soli sp. nov., isolated from soil from Dokdo, Korea.</title>
        <authorList>
            <person name="Kim D.U."/>
            <person name="Lee H."/>
            <person name="Kim H."/>
            <person name="Kim S.G."/>
            <person name="Ka J.O."/>
        </authorList>
    </citation>
    <scope>NUCLEOTIDE SEQUENCE [LARGE SCALE GENOMIC DNA]</scope>
    <source>
        <strain evidence="2 3">D78</strain>
    </source>
</reference>
<comment type="caution">
    <text evidence="2">The sequence shown here is derived from an EMBL/GenBank/DDBJ whole genome shotgun (WGS) entry which is preliminary data.</text>
</comment>
<accession>A0ABU5EE55</accession>
<evidence type="ECO:0000313" key="3">
    <source>
        <dbReference type="Proteomes" id="UP001279642"/>
    </source>
</evidence>
<feature type="region of interest" description="Disordered" evidence="1">
    <location>
        <begin position="1"/>
        <end position="25"/>
    </location>
</feature>
<feature type="compositionally biased region" description="Basic and acidic residues" evidence="1">
    <location>
        <begin position="1"/>
        <end position="10"/>
    </location>
</feature>
<sequence length="91" mass="10151">MARALSRWEGEGGAQGMQGKQDGTNLLANPERQVLEWLGAALVIEWNDLPTDVQRAIFRHAAAVKDSYDPIQLKARIARFLHDHKDDVEGS</sequence>
<organism evidence="2 3">
    <name type="scientific">Dongia soli</name>
    <dbReference type="NCBI Taxonomy" id="600628"/>
    <lineage>
        <taxon>Bacteria</taxon>
        <taxon>Pseudomonadati</taxon>
        <taxon>Pseudomonadota</taxon>
        <taxon>Alphaproteobacteria</taxon>
        <taxon>Rhodospirillales</taxon>
        <taxon>Dongiaceae</taxon>
        <taxon>Dongia</taxon>
    </lineage>
</organism>
<keyword evidence="3" id="KW-1185">Reference proteome</keyword>
<evidence type="ECO:0000256" key="1">
    <source>
        <dbReference type="SAM" id="MobiDB-lite"/>
    </source>
</evidence>
<dbReference type="RefSeq" id="WP_320509161.1">
    <property type="nucleotide sequence ID" value="NZ_JAXCLW010000003.1"/>
</dbReference>
<evidence type="ECO:0000313" key="2">
    <source>
        <dbReference type="EMBL" id="MDY0884109.1"/>
    </source>
</evidence>
<protein>
    <submittedName>
        <fullName evidence="2">Uncharacterized protein</fullName>
    </submittedName>
</protein>
<dbReference type="Proteomes" id="UP001279642">
    <property type="component" value="Unassembled WGS sequence"/>
</dbReference>
<gene>
    <name evidence="2" type="ORF">SMD27_14780</name>
</gene>
<name>A0ABU5EE55_9PROT</name>
<dbReference type="EMBL" id="JAXCLW010000003">
    <property type="protein sequence ID" value="MDY0884109.1"/>
    <property type="molecule type" value="Genomic_DNA"/>
</dbReference>
<proteinExistence type="predicted"/>